<sequence>MKKILYIIIGLFCALNISAQIDFSGAIYSVKSGNWSDPSLWSTGRVPTGSDDVRIENNHSVYIDVQGSVSGERVVLCRHLKVKQTARLSIGHNTDNFAKDLVINGSIECQGTFSAGRVQPGSSGDGSLYTYNSRIYLNLQDATTYITGKGYFHPQTLNIFSDSGEKNVMIDLYNLVTDENLVVKSDDRVTVTTYRYSYINVKGTLGLTGSTYQWSSVSGKADLQVNGLIVCKDLSLFTKNTTAGESSSITINDGGSIYTQMINNGNLNKKAEAAGFTLNIQENGLLRLGEGVNFTNLTLDNPNFSLQNNGEVRYHYSETLTPASEIVNLVNQYKPSVNNEKAKLRDIFGASHIAGWYHFTDKPFMTEGLDYYEEFGSTAIKTTLSAINGKMSSAYPFNHSWSNVNRVVELLDVPEIKDLYSRSNIKTHTFWVTSKNKGDYKDGPDFQHASYVDEEQQWYELTAKLLENYGHLDKTFVYQNWEGDWMLRGQGVLWEKDPTLIPDDVEWTIAGMARMFRARQRGTERARNEFPDATARVMHGIEFNKLWMKDDNGNRLTMMDNNTPCLAADVIPHCRIDLASWSAYDGGWENNDYPFPSAMWTGLEMVNYYTTETGQYGDLSVQIGEFAINENAPFSSHSRSQIRTKYDKLCGLALAMDLPYFYLWNLYCSGQQGAPDGFTWQKGVEYETDFLYEWMDGKWLIEPDGSWGHAAEFLMEQFDTTTNVINFEPDKLSYQITPNPVSDLAKVNGLKNASLSIYSLRGQLIESYTNYNSELIDLSRLPVGTYVMRVTDGQKSAVLKFIKQ</sequence>
<evidence type="ECO:0000256" key="1">
    <source>
        <dbReference type="SAM" id="SignalP"/>
    </source>
</evidence>
<dbReference type="Pfam" id="PF18962">
    <property type="entry name" value="Por_Secre_tail"/>
    <property type="match status" value="1"/>
</dbReference>
<reference evidence="3 4" key="1">
    <citation type="submission" date="2021-01" db="EMBL/GenBank/DDBJ databases">
        <title>Carboxyliciviraga sp.nov., isolated from coastal sediments.</title>
        <authorList>
            <person name="Lu D."/>
            <person name="Zhang T."/>
        </authorList>
    </citation>
    <scope>NUCLEOTIDE SEQUENCE [LARGE SCALE GENOMIC DNA]</scope>
    <source>
        <strain evidence="3 4">N1Y132</strain>
    </source>
</reference>
<accession>A0ABS1HEY4</accession>
<evidence type="ECO:0000313" key="4">
    <source>
        <dbReference type="Proteomes" id="UP000605676"/>
    </source>
</evidence>
<gene>
    <name evidence="3" type="ORF">JIV24_02575</name>
</gene>
<feature type="chain" id="PRO_5047056141" evidence="1">
    <location>
        <begin position="20"/>
        <end position="804"/>
    </location>
</feature>
<keyword evidence="4" id="KW-1185">Reference proteome</keyword>
<keyword evidence="1" id="KW-0732">Signal</keyword>
<dbReference type="RefSeq" id="WP_200463442.1">
    <property type="nucleotide sequence ID" value="NZ_JAENRR010000004.1"/>
</dbReference>
<protein>
    <submittedName>
        <fullName evidence="3">T9SS type A sorting domain-containing protein</fullName>
    </submittedName>
</protein>
<comment type="caution">
    <text evidence="3">The sequence shown here is derived from an EMBL/GenBank/DDBJ whole genome shotgun (WGS) entry which is preliminary data.</text>
</comment>
<organism evidence="3 4">
    <name type="scientific">Carboxylicivirga marina</name>
    <dbReference type="NCBI Taxonomy" id="2800988"/>
    <lineage>
        <taxon>Bacteria</taxon>
        <taxon>Pseudomonadati</taxon>
        <taxon>Bacteroidota</taxon>
        <taxon>Bacteroidia</taxon>
        <taxon>Marinilabiliales</taxon>
        <taxon>Marinilabiliaceae</taxon>
        <taxon>Carboxylicivirga</taxon>
    </lineage>
</organism>
<dbReference type="InterPro" id="IPR026444">
    <property type="entry name" value="Secre_tail"/>
</dbReference>
<feature type="domain" description="Secretion system C-terminal sorting" evidence="2">
    <location>
        <begin position="738"/>
        <end position="802"/>
    </location>
</feature>
<dbReference type="NCBIfam" id="TIGR04183">
    <property type="entry name" value="Por_Secre_tail"/>
    <property type="match status" value="1"/>
</dbReference>
<proteinExistence type="predicted"/>
<evidence type="ECO:0000259" key="2">
    <source>
        <dbReference type="Pfam" id="PF18962"/>
    </source>
</evidence>
<feature type="signal peptide" evidence="1">
    <location>
        <begin position="1"/>
        <end position="19"/>
    </location>
</feature>
<name>A0ABS1HEY4_9BACT</name>
<dbReference type="Proteomes" id="UP000605676">
    <property type="component" value="Unassembled WGS sequence"/>
</dbReference>
<evidence type="ECO:0000313" key="3">
    <source>
        <dbReference type="EMBL" id="MBK3516209.1"/>
    </source>
</evidence>
<dbReference type="EMBL" id="JAENRR010000004">
    <property type="protein sequence ID" value="MBK3516209.1"/>
    <property type="molecule type" value="Genomic_DNA"/>
</dbReference>